<sequence length="58" mass="6916">MTFYAEPNNIDYDEWFDENIDPLDLVNYTNENEFTESVHEKFYKISSKNLIIGSSNNF</sequence>
<dbReference type="AlphaFoldDB" id="A0A0A1ZU56"/>
<dbReference type="Proteomes" id="UP000030491">
    <property type="component" value="Unassembled WGS sequence"/>
</dbReference>
<dbReference type="RefSeq" id="WP_193741743.1">
    <property type="nucleotide sequence ID" value="NZ_JNAJ01000011.1"/>
</dbReference>
<dbReference type="EMBL" id="JNAJ01000011">
    <property type="protein sequence ID" value="KGF92061.1"/>
    <property type="molecule type" value="Genomic_DNA"/>
</dbReference>
<accession>A0A0A1ZU56</accession>
<proteinExistence type="predicted"/>
<comment type="caution">
    <text evidence="1">The sequence shown here is derived from an EMBL/GenBank/DDBJ whole genome shotgun (WGS) entry which is preliminary data.</text>
</comment>
<evidence type="ECO:0000313" key="1">
    <source>
        <dbReference type="EMBL" id="KGF92061.1"/>
    </source>
</evidence>
<reference evidence="2" key="1">
    <citation type="journal article" date="2014" name="Sci. Data">
        <title>Genomes of diverse isolates of the marine cyanobacterium Prochlorococcus.</title>
        <authorList>
            <person name="Biller S."/>
            <person name="Berube P."/>
            <person name="Thompson J."/>
            <person name="Kelly L."/>
            <person name="Roggensack S."/>
            <person name="Awad L."/>
            <person name="Roache-Johnson K."/>
            <person name="Ding H."/>
            <person name="Giovannoni S.J."/>
            <person name="Moore L.R."/>
            <person name="Chisholm S.W."/>
        </authorList>
    </citation>
    <scope>NUCLEOTIDE SEQUENCE [LARGE SCALE GENOMIC DNA]</scope>
</reference>
<gene>
    <name evidence="1" type="ORF">EU93_0877</name>
</gene>
<name>A0A0A1ZU56_PROMR</name>
<protein>
    <submittedName>
        <fullName evidence="1">Uncharacterized protein</fullName>
    </submittedName>
</protein>
<evidence type="ECO:0000313" key="2">
    <source>
        <dbReference type="Proteomes" id="UP000030491"/>
    </source>
</evidence>
<organism evidence="1 2">
    <name type="scientific">Prochlorococcus marinus str. MIT 9116</name>
    <dbReference type="NCBI Taxonomy" id="167544"/>
    <lineage>
        <taxon>Bacteria</taxon>
        <taxon>Bacillati</taxon>
        <taxon>Cyanobacteriota</taxon>
        <taxon>Cyanophyceae</taxon>
        <taxon>Synechococcales</taxon>
        <taxon>Prochlorococcaceae</taxon>
        <taxon>Prochlorococcus</taxon>
    </lineage>
</organism>